<dbReference type="InterPro" id="IPR023214">
    <property type="entry name" value="HAD_sf"/>
</dbReference>
<dbReference type="InterPro" id="IPR036412">
    <property type="entry name" value="HAD-like_sf"/>
</dbReference>
<protein>
    <recommendedName>
        <fullName evidence="3">Cof subfamily of IIB subfamily of haloacid dehalogenase superfamily/HAD-superfamily hydrolase, subfamily IIB</fullName>
    </recommendedName>
</protein>
<evidence type="ECO:0000313" key="1">
    <source>
        <dbReference type="EMBL" id="SNR97847.1"/>
    </source>
</evidence>
<dbReference type="GO" id="GO:0005829">
    <property type="term" value="C:cytosol"/>
    <property type="evidence" value="ECO:0007669"/>
    <property type="project" value="TreeGrafter"/>
</dbReference>
<dbReference type="NCBIfam" id="TIGR00099">
    <property type="entry name" value="Cof-subfamily"/>
    <property type="match status" value="1"/>
</dbReference>
<dbReference type="GO" id="GO:0016791">
    <property type="term" value="F:phosphatase activity"/>
    <property type="evidence" value="ECO:0007669"/>
    <property type="project" value="UniProtKB-ARBA"/>
</dbReference>
<dbReference type="Proteomes" id="UP000198304">
    <property type="component" value="Unassembled WGS sequence"/>
</dbReference>
<dbReference type="SFLD" id="SFLDS00003">
    <property type="entry name" value="Haloacid_Dehalogenase"/>
    <property type="match status" value="1"/>
</dbReference>
<dbReference type="Gene3D" id="3.40.50.1000">
    <property type="entry name" value="HAD superfamily/HAD-like"/>
    <property type="match status" value="1"/>
</dbReference>
<reference evidence="1 2" key="1">
    <citation type="submission" date="2017-06" db="EMBL/GenBank/DDBJ databases">
        <authorList>
            <person name="Kim H.J."/>
            <person name="Triplett B.A."/>
        </authorList>
    </citation>
    <scope>NUCLEOTIDE SEQUENCE [LARGE SCALE GENOMIC DNA]</scope>
    <source>
        <strain evidence="1 2">SCA</strain>
    </source>
</reference>
<dbReference type="GO" id="GO:0000287">
    <property type="term" value="F:magnesium ion binding"/>
    <property type="evidence" value="ECO:0007669"/>
    <property type="project" value="TreeGrafter"/>
</dbReference>
<dbReference type="Pfam" id="PF08282">
    <property type="entry name" value="Hydrolase_3"/>
    <property type="match status" value="1"/>
</dbReference>
<dbReference type="RefSeq" id="WP_176431163.1">
    <property type="nucleotide sequence ID" value="NZ_FZOJ01000002.1"/>
</dbReference>
<dbReference type="PANTHER" id="PTHR10000">
    <property type="entry name" value="PHOSPHOSERINE PHOSPHATASE"/>
    <property type="match status" value="1"/>
</dbReference>
<dbReference type="SUPFAM" id="SSF56784">
    <property type="entry name" value="HAD-like"/>
    <property type="match status" value="1"/>
</dbReference>
<proteinExistence type="predicted"/>
<keyword evidence="2" id="KW-1185">Reference proteome</keyword>
<dbReference type="NCBIfam" id="TIGR01484">
    <property type="entry name" value="HAD-SF-IIB"/>
    <property type="match status" value="1"/>
</dbReference>
<dbReference type="SFLD" id="SFLDG01140">
    <property type="entry name" value="C2.B:_Phosphomannomutase_and_P"/>
    <property type="match status" value="1"/>
</dbReference>
<dbReference type="Gene3D" id="3.30.1240.10">
    <property type="match status" value="1"/>
</dbReference>
<dbReference type="EMBL" id="FZOJ01000002">
    <property type="protein sequence ID" value="SNR97847.1"/>
    <property type="molecule type" value="Genomic_DNA"/>
</dbReference>
<accession>A0A239AQD2</accession>
<organism evidence="1 2">
    <name type="scientific">Anaerovirgula multivorans</name>
    <dbReference type="NCBI Taxonomy" id="312168"/>
    <lineage>
        <taxon>Bacteria</taxon>
        <taxon>Bacillati</taxon>
        <taxon>Bacillota</taxon>
        <taxon>Clostridia</taxon>
        <taxon>Peptostreptococcales</taxon>
        <taxon>Natronincolaceae</taxon>
        <taxon>Anaerovirgula</taxon>
    </lineage>
</organism>
<dbReference type="PANTHER" id="PTHR10000:SF8">
    <property type="entry name" value="HAD SUPERFAMILY HYDROLASE-LIKE, TYPE 3"/>
    <property type="match status" value="1"/>
</dbReference>
<dbReference type="InterPro" id="IPR006379">
    <property type="entry name" value="HAD-SF_hydro_IIB"/>
</dbReference>
<dbReference type="AlphaFoldDB" id="A0A239AQD2"/>
<evidence type="ECO:0000313" key="2">
    <source>
        <dbReference type="Proteomes" id="UP000198304"/>
    </source>
</evidence>
<dbReference type="InterPro" id="IPR000150">
    <property type="entry name" value="Cof"/>
</dbReference>
<gene>
    <name evidence="1" type="ORF">SAMN05446037_1002196</name>
</gene>
<name>A0A239AQD2_9FIRM</name>
<dbReference type="CDD" id="cd07516">
    <property type="entry name" value="HAD_Pase"/>
    <property type="match status" value="1"/>
</dbReference>
<sequence>MKYKLIVSDIDGTLICNKKEVSEKTKELVDHFKKMGGSFTIATGRMEAAIQPIISQLNIDIPVIVYNGSAVVNTITNEIIYESKLDYDLAKIALKICKNHDLDAILYLDRKAYINKMTPSIAKHVDKEKVGCIEAGDLYEFLKVAPTKILFIGEEKGFHLFISHLQQITEVPLNFICSEHNYLELLPADASKGRALQILADKLDISIEEIIAIGDERNDISMIEAAGLGVAVRNAKDELQKKANFITSYDCNEGVEEILYKVINNMEIK</sequence>
<evidence type="ECO:0008006" key="3">
    <source>
        <dbReference type="Google" id="ProtNLM"/>
    </source>
</evidence>